<name>A0A5K3G2R0_MESCO</name>
<reference evidence="1" key="1">
    <citation type="submission" date="2019-11" db="UniProtKB">
        <authorList>
            <consortium name="WormBaseParasite"/>
        </authorList>
    </citation>
    <scope>IDENTIFICATION</scope>
</reference>
<accession>A0A5K3G2R0</accession>
<dbReference type="WBParaSite" id="MCU_014540-RA">
    <property type="protein sequence ID" value="MCU_014540-RA"/>
    <property type="gene ID" value="MCU_014540"/>
</dbReference>
<protein>
    <submittedName>
        <fullName evidence="1">Wu:fj16a03</fullName>
    </submittedName>
</protein>
<sequence length="86" mass="10077">LSDHLVYILFPLHFTCSDDEKSNLLFLNQVKTEKYTSIHRRRCQGTVPRTSECGGRFSRSERSSRQFCLCYTRKCNSVMCIISLYT</sequence>
<proteinExistence type="predicted"/>
<evidence type="ECO:0000313" key="1">
    <source>
        <dbReference type="WBParaSite" id="MCU_014540-RA"/>
    </source>
</evidence>
<dbReference type="AlphaFoldDB" id="A0A5K3G2R0"/>
<organism evidence="1">
    <name type="scientific">Mesocestoides corti</name>
    <name type="common">Flatworm</name>
    <dbReference type="NCBI Taxonomy" id="53468"/>
    <lineage>
        <taxon>Eukaryota</taxon>
        <taxon>Metazoa</taxon>
        <taxon>Spiralia</taxon>
        <taxon>Lophotrochozoa</taxon>
        <taxon>Platyhelminthes</taxon>
        <taxon>Cestoda</taxon>
        <taxon>Eucestoda</taxon>
        <taxon>Cyclophyllidea</taxon>
        <taxon>Mesocestoididae</taxon>
        <taxon>Mesocestoides</taxon>
    </lineage>
</organism>